<dbReference type="Proteomes" id="UP001161247">
    <property type="component" value="Chromosome 7"/>
</dbReference>
<keyword evidence="1" id="KW-0647">Proteasome</keyword>
<dbReference type="PANTHER" id="PTHR11599">
    <property type="entry name" value="PROTEASOME SUBUNIT ALPHA/BETA"/>
    <property type="match status" value="1"/>
</dbReference>
<dbReference type="Gene3D" id="3.60.20.10">
    <property type="entry name" value="Glutamine Phosphoribosylpyrophosphate, subunit 1, domain 1"/>
    <property type="match status" value="2"/>
</dbReference>
<dbReference type="CDD" id="cd01906">
    <property type="entry name" value="proteasome_protease_HslV"/>
    <property type="match status" value="1"/>
</dbReference>
<evidence type="ECO:0000313" key="3">
    <source>
        <dbReference type="Proteomes" id="UP001161247"/>
    </source>
</evidence>
<dbReference type="Pfam" id="PF00227">
    <property type="entry name" value="Proteasome"/>
    <property type="match status" value="2"/>
</dbReference>
<name>A0AAV1E3E6_OLDCO</name>
<gene>
    <name evidence="2" type="ORF">OLC1_LOCUS21204</name>
</gene>
<dbReference type="InterPro" id="IPR001353">
    <property type="entry name" value="Proteasome_sua/b"/>
</dbReference>
<dbReference type="AlphaFoldDB" id="A0AAV1E3E6"/>
<sequence length="515" mass="56091">MDSKSIPLPTPLVDCLPAAQPSPSSSVCFCNPKYENGTTATGFILNNEGVVVALDHSRASGEFPENVTLLNSHLLVAVSGGTKFECKLLLSILETKCQIYELVEGRKASAAEASMMLSDFLSGHPCSDEGLPLGILLAGWENELGPQLYRVDAKGELCPDKLLLATGSVSFDSSASGSVSFDRCATGTPRFERFLAFCLTYSRVPDTRATELARDAVNHGSGECFSVFHVGTSGVTSWLYNEALDQSWRAVETADRGISLGINYTHMMNGGCGLKYRMGTALGFIFNDEVVTVSLDHSIKSNPENARLLNSHLLASVCGVDKFQCQGLVHFLQLKCWRFQLEEGRRASAAEASKWLADHLACNPCSDDALSLEVLIAGWDRESGPALYHVDAEGAMCSRPSFGSGSAAHGCAYFDPPDPFRFRSKRGSRKSARYNMSVTEAIELARDALCGGALLVPESREFCSVFNVGSDGVKHVLVNYDIRGWQEKYFHEHGEGEKSYITNFIKQRGQNHFIL</sequence>
<dbReference type="GO" id="GO:0051603">
    <property type="term" value="P:proteolysis involved in protein catabolic process"/>
    <property type="evidence" value="ECO:0007669"/>
    <property type="project" value="InterPro"/>
</dbReference>
<evidence type="ECO:0000313" key="2">
    <source>
        <dbReference type="EMBL" id="CAI9114454.1"/>
    </source>
</evidence>
<reference evidence="2" key="1">
    <citation type="submission" date="2023-03" db="EMBL/GenBank/DDBJ databases">
        <authorList>
            <person name="Julca I."/>
        </authorList>
    </citation>
    <scope>NUCLEOTIDE SEQUENCE</scope>
</reference>
<dbReference type="EMBL" id="OX459124">
    <property type="protein sequence ID" value="CAI9114454.1"/>
    <property type="molecule type" value="Genomic_DNA"/>
</dbReference>
<dbReference type="InterPro" id="IPR050115">
    <property type="entry name" value="Proteasome_alpha"/>
</dbReference>
<keyword evidence="3" id="KW-1185">Reference proteome</keyword>
<dbReference type="GO" id="GO:0005839">
    <property type="term" value="C:proteasome core complex"/>
    <property type="evidence" value="ECO:0007669"/>
    <property type="project" value="InterPro"/>
</dbReference>
<proteinExistence type="predicted"/>
<dbReference type="InterPro" id="IPR029055">
    <property type="entry name" value="Ntn_hydrolases_N"/>
</dbReference>
<protein>
    <submittedName>
        <fullName evidence="2">OLC1v1015181C1</fullName>
    </submittedName>
</protein>
<organism evidence="2 3">
    <name type="scientific">Oldenlandia corymbosa var. corymbosa</name>
    <dbReference type="NCBI Taxonomy" id="529605"/>
    <lineage>
        <taxon>Eukaryota</taxon>
        <taxon>Viridiplantae</taxon>
        <taxon>Streptophyta</taxon>
        <taxon>Embryophyta</taxon>
        <taxon>Tracheophyta</taxon>
        <taxon>Spermatophyta</taxon>
        <taxon>Magnoliopsida</taxon>
        <taxon>eudicotyledons</taxon>
        <taxon>Gunneridae</taxon>
        <taxon>Pentapetalae</taxon>
        <taxon>asterids</taxon>
        <taxon>lamiids</taxon>
        <taxon>Gentianales</taxon>
        <taxon>Rubiaceae</taxon>
        <taxon>Rubioideae</taxon>
        <taxon>Spermacoceae</taxon>
        <taxon>Hedyotis-Oldenlandia complex</taxon>
        <taxon>Oldenlandia</taxon>
    </lineage>
</organism>
<accession>A0AAV1E3E6</accession>
<dbReference type="SUPFAM" id="SSF56235">
    <property type="entry name" value="N-terminal nucleophile aminohydrolases (Ntn hydrolases)"/>
    <property type="match status" value="2"/>
</dbReference>
<evidence type="ECO:0000256" key="1">
    <source>
        <dbReference type="ARBA" id="ARBA00022942"/>
    </source>
</evidence>